<feature type="compositionally biased region" description="Basic and acidic residues" evidence="1">
    <location>
        <begin position="310"/>
        <end position="328"/>
    </location>
</feature>
<feature type="compositionally biased region" description="Polar residues" evidence="1">
    <location>
        <begin position="445"/>
        <end position="464"/>
    </location>
</feature>
<protein>
    <submittedName>
        <fullName evidence="2">Uncharacterized protein</fullName>
    </submittedName>
</protein>
<feature type="compositionally biased region" description="Basic residues" evidence="1">
    <location>
        <begin position="82"/>
        <end position="95"/>
    </location>
</feature>
<feature type="compositionally biased region" description="Acidic residues" evidence="1">
    <location>
        <begin position="232"/>
        <end position="244"/>
    </location>
</feature>
<evidence type="ECO:0000256" key="1">
    <source>
        <dbReference type="SAM" id="MobiDB-lite"/>
    </source>
</evidence>
<feature type="compositionally biased region" description="Basic and acidic residues" evidence="1">
    <location>
        <begin position="345"/>
        <end position="377"/>
    </location>
</feature>
<feature type="compositionally biased region" description="Polar residues" evidence="1">
    <location>
        <begin position="290"/>
        <end position="308"/>
    </location>
</feature>
<proteinExistence type="predicted"/>
<feature type="compositionally biased region" description="Polar residues" evidence="1">
    <location>
        <begin position="394"/>
        <end position="434"/>
    </location>
</feature>
<sequence length="520" mass="56359">MATAVHSPTSHPHSHSAYRHHTFTPSAASSHSGSTTPRSTLHKQSSSYRTISSSAASAAAATMASYSSQSSAGRPNSSHDSGHHHHLHGKLHKRSTSKETSSTTATGNGGASSASATPTHEEFFPADSSHHKKGLIKPLSLLKKVSSSSGSGKLDLGKADGGYYSSSSSPYIGKQASATDLTSFVPTHRQQHKRTISGNSAGSNNSAPNYYPARRYAPTPSQSYPNSIGDSESAEDDNDDDNEYLETNGTTTAGSSTAGPFARKRAATQPLRVVTSSTGLPLVLPPRIPTSESAPISPITPLNRSATLDSFDRKRNESFDRKRKDSIDRKRKIVGGRNSSEEYVESMKRAREKFEEQERRKDEKEERKARKSLSKDDHHRRRSISKEESRRPSNDGSNTIASSHHGGTTTFVSKTRWFSSARHSTPELGTTTEKTIGIPYGGPGSDSSTPAGGIKTTATRSLRNVSMRAADDGGRRSRSEKRTASGVRGFRHQWQGFVMWVQIGFVRMGRKVRSFFEKAP</sequence>
<feature type="compositionally biased region" description="Basic and acidic residues" evidence="1">
    <location>
        <begin position="469"/>
        <end position="483"/>
    </location>
</feature>
<reference evidence="2" key="1">
    <citation type="submission" date="2023-01" db="EMBL/GenBank/DDBJ databases">
        <title>The chitinases involved in constricting ring structure development in the nematode-trapping fungus Drechslerella dactyloides.</title>
        <authorList>
            <person name="Wang R."/>
            <person name="Zhang L."/>
            <person name="Tang P."/>
            <person name="Li S."/>
            <person name="Liang L."/>
        </authorList>
    </citation>
    <scope>NUCLEOTIDE SEQUENCE</scope>
    <source>
        <strain evidence="2">YMF1.00031</strain>
    </source>
</reference>
<feature type="compositionally biased region" description="Basic residues" evidence="1">
    <location>
        <begin position="12"/>
        <end position="22"/>
    </location>
</feature>
<gene>
    <name evidence="2" type="ORF">Dda_0615</name>
</gene>
<feature type="compositionally biased region" description="Polar residues" evidence="1">
    <location>
        <begin position="219"/>
        <end position="229"/>
    </location>
</feature>
<feature type="compositionally biased region" description="Basic and acidic residues" evidence="1">
    <location>
        <begin position="384"/>
        <end position="393"/>
    </location>
</feature>
<feature type="compositionally biased region" description="Low complexity" evidence="1">
    <location>
        <begin position="98"/>
        <end position="117"/>
    </location>
</feature>
<accession>A0AAD6J6M0</accession>
<feature type="region of interest" description="Disordered" evidence="1">
    <location>
        <begin position="1"/>
        <end position="132"/>
    </location>
</feature>
<organism evidence="2 3">
    <name type="scientific">Drechslerella dactyloides</name>
    <name type="common">Nematode-trapping fungus</name>
    <name type="synonym">Arthrobotrys dactyloides</name>
    <dbReference type="NCBI Taxonomy" id="74499"/>
    <lineage>
        <taxon>Eukaryota</taxon>
        <taxon>Fungi</taxon>
        <taxon>Dikarya</taxon>
        <taxon>Ascomycota</taxon>
        <taxon>Pezizomycotina</taxon>
        <taxon>Orbiliomycetes</taxon>
        <taxon>Orbiliales</taxon>
        <taxon>Orbiliaceae</taxon>
        <taxon>Drechslerella</taxon>
    </lineage>
</organism>
<name>A0AAD6J6M0_DREDA</name>
<feature type="compositionally biased region" description="Polar residues" evidence="1">
    <location>
        <begin position="23"/>
        <end position="43"/>
    </location>
</feature>
<keyword evidence="3" id="KW-1185">Reference proteome</keyword>
<dbReference type="Proteomes" id="UP001221413">
    <property type="component" value="Unassembled WGS sequence"/>
</dbReference>
<feature type="compositionally biased region" description="Low complexity" evidence="1">
    <location>
        <begin position="1"/>
        <end position="11"/>
    </location>
</feature>
<dbReference type="EMBL" id="JAQGDS010000001">
    <property type="protein sequence ID" value="KAJ6264469.1"/>
    <property type="molecule type" value="Genomic_DNA"/>
</dbReference>
<feature type="compositionally biased region" description="Low complexity" evidence="1">
    <location>
        <begin position="44"/>
        <end position="72"/>
    </location>
</feature>
<feature type="region of interest" description="Disordered" evidence="1">
    <location>
        <begin position="185"/>
        <end position="487"/>
    </location>
</feature>
<comment type="caution">
    <text evidence="2">The sequence shown here is derived from an EMBL/GenBank/DDBJ whole genome shotgun (WGS) entry which is preliminary data.</text>
</comment>
<feature type="compositionally biased region" description="Low complexity" evidence="1">
    <location>
        <begin position="249"/>
        <end position="259"/>
    </location>
</feature>
<evidence type="ECO:0000313" key="3">
    <source>
        <dbReference type="Proteomes" id="UP001221413"/>
    </source>
</evidence>
<feature type="compositionally biased region" description="Low complexity" evidence="1">
    <location>
        <begin position="197"/>
        <end position="209"/>
    </location>
</feature>
<dbReference type="AlphaFoldDB" id="A0AAD6J6M0"/>
<evidence type="ECO:0000313" key="2">
    <source>
        <dbReference type="EMBL" id="KAJ6264469.1"/>
    </source>
</evidence>